<dbReference type="AlphaFoldDB" id="A0A2Y9A805"/>
<keyword evidence="5" id="KW-1185">Reference proteome</keyword>
<keyword evidence="1" id="KW-0732">Signal</keyword>
<dbReference type="EMBL" id="UETC01000001">
    <property type="protein sequence ID" value="SSA38317.1"/>
    <property type="molecule type" value="Genomic_DNA"/>
</dbReference>
<evidence type="ECO:0000313" key="5">
    <source>
        <dbReference type="Proteomes" id="UP000245839"/>
    </source>
</evidence>
<reference evidence="4" key="2">
    <citation type="submission" date="2016-10" db="EMBL/GenBank/DDBJ databases">
        <authorList>
            <person name="Cai Z."/>
        </authorList>
    </citation>
    <scope>NUCLEOTIDE SEQUENCE [LARGE SCALE GENOMIC DNA]</scope>
    <source>
        <strain evidence="4">DSM 25227</strain>
    </source>
</reference>
<protein>
    <submittedName>
        <fullName evidence="4">Uncharacterized conserved protein</fullName>
    </submittedName>
</protein>
<evidence type="ECO:0000313" key="3">
    <source>
        <dbReference type="EMBL" id="PWJ22039.1"/>
    </source>
</evidence>
<accession>A0A2Y9A805</accession>
<feature type="signal peptide" evidence="1">
    <location>
        <begin position="1"/>
        <end position="18"/>
    </location>
</feature>
<proteinExistence type="predicted"/>
<feature type="chain" id="PRO_5044071866" evidence="1">
    <location>
        <begin position="19"/>
        <end position="279"/>
    </location>
</feature>
<dbReference type="Proteomes" id="UP000245839">
    <property type="component" value="Unassembled WGS sequence"/>
</dbReference>
<reference evidence="3 5" key="3">
    <citation type="submission" date="2018-03" db="EMBL/GenBank/DDBJ databases">
        <title>Genomic Encyclopedia of Archaeal and Bacterial Type Strains, Phase II (KMG-II): from individual species to whole genera.</title>
        <authorList>
            <person name="Goeker M."/>
        </authorList>
    </citation>
    <scope>NUCLEOTIDE SEQUENCE [LARGE SCALE GENOMIC DNA]</scope>
    <source>
        <strain evidence="3 5">DSM 25227</strain>
    </source>
</reference>
<evidence type="ECO:0000313" key="4">
    <source>
        <dbReference type="EMBL" id="SSA38317.1"/>
    </source>
</evidence>
<dbReference type="InterPro" id="IPR009683">
    <property type="entry name" value="Extensin-like_C"/>
</dbReference>
<dbReference type="Proteomes" id="UP000251571">
    <property type="component" value="Unassembled WGS sequence"/>
</dbReference>
<name>A0A2Y9A805_9RHOB</name>
<evidence type="ECO:0000259" key="2">
    <source>
        <dbReference type="Pfam" id="PF06904"/>
    </source>
</evidence>
<dbReference type="Pfam" id="PF06904">
    <property type="entry name" value="Extensin-like_C"/>
    <property type="match status" value="1"/>
</dbReference>
<reference evidence="6" key="1">
    <citation type="submission" date="2016-10" db="EMBL/GenBank/DDBJ databases">
        <authorList>
            <person name="Varghese N."/>
            <person name="Submissions S."/>
        </authorList>
    </citation>
    <scope>NUCLEOTIDE SEQUENCE [LARGE SCALE GENOMIC DNA]</scope>
    <source>
        <strain evidence="6">DSM 25227</strain>
    </source>
</reference>
<gene>
    <name evidence="3" type="ORF">BCF38_101448</name>
    <name evidence="4" type="ORF">SAMN05421539_101448</name>
</gene>
<dbReference type="EMBL" id="QGDJ01000001">
    <property type="protein sequence ID" value="PWJ22039.1"/>
    <property type="molecule type" value="Genomic_DNA"/>
</dbReference>
<feature type="domain" description="Extensin-like C-terminal" evidence="2">
    <location>
        <begin position="125"/>
        <end position="279"/>
    </location>
</feature>
<evidence type="ECO:0000256" key="1">
    <source>
        <dbReference type="SAM" id="SignalP"/>
    </source>
</evidence>
<evidence type="ECO:0000313" key="6">
    <source>
        <dbReference type="Proteomes" id="UP000251571"/>
    </source>
</evidence>
<organism evidence="4 6">
    <name type="scientific">Jannaschia seohaensis</name>
    <dbReference type="NCBI Taxonomy" id="475081"/>
    <lineage>
        <taxon>Bacteria</taxon>
        <taxon>Pseudomonadati</taxon>
        <taxon>Pseudomonadota</taxon>
        <taxon>Alphaproteobacteria</taxon>
        <taxon>Rhodobacterales</taxon>
        <taxon>Roseobacteraceae</taxon>
        <taxon>Jannaschia</taxon>
    </lineage>
</organism>
<dbReference type="RefSeq" id="WP_245947157.1">
    <property type="nucleotide sequence ID" value="NZ_QGDJ01000001.1"/>
</dbReference>
<sequence length="279" mass="29657">MRPALALAFALVADAALANPHPVPRPEPMLETLSEIGAISVPAQAAVPVSPRPVGRLSDEERVRRAMMRAPWSVIDANGRVRASMRPALRDPSLIAVAAARPRSSGAGGGICGRASIQGKAIAPVTGRGKCGIPQAVRIRSVSGIQLSRAARMDCTTAQALDDWVRSGLLPVLRDRGGGAVGLRVAAGYACRTRNGQTGARISEHGKGRAIDISAILLADGSEITVLRGWNSADGQYLRELWRRACGPFGTVLGPESDRFHLDHFHFDTARYRSGSYCR</sequence>